<evidence type="ECO:0000313" key="1">
    <source>
        <dbReference type="EMBL" id="AHI57537.1"/>
    </source>
</evidence>
<protein>
    <submittedName>
        <fullName evidence="1">Uncharacterized protein</fullName>
    </submittedName>
</protein>
<dbReference type="AlphaFoldDB" id="W0GKD1"/>
<dbReference type="KEGG" id="smir:SMM_0138"/>
<gene>
    <name evidence="1" type="ORF">P344_00820</name>
</gene>
<dbReference type="KEGG" id="smia:P344_00820"/>
<dbReference type="Proteomes" id="UP000019260">
    <property type="component" value="Chromosome"/>
</dbReference>
<dbReference type="PATRIC" id="fig|838561.3.peg.159"/>
<dbReference type="InterPro" id="IPR054816">
    <property type="entry name" value="Lipoprotein_mollicutes-type_CS"/>
</dbReference>
<organism evidence="1 2">
    <name type="scientific">Spiroplasma mirum ATCC 29335</name>
    <dbReference type="NCBI Taxonomy" id="838561"/>
    <lineage>
        <taxon>Bacteria</taxon>
        <taxon>Bacillati</taxon>
        <taxon>Mycoplasmatota</taxon>
        <taxon>Mollicutes</taxon>
        <taxon>Entomoplasmatales</taxon>
        <taxon>Spiroplasmataceae</taxon>
        <taxon>Spiroplasma</taxon>
    </lineage>
</organism>
<evidence type="ECO:0000313" key="2">
    <source>
        <dbReference type="Proteomes" id="UP000019260"/>
    </source>
</evidence>
<dbReference type="NCBIfam" id="NF038029">
    <property type="entry name" value="LP_plasma"/>
    <property type="match status" value="1"/>
</dbReference>
<reference evidence="1 2" key="1">
    <citation type="submission" date="2013-09" db="EMBL/GenBank/DDBJ databases">
        <title>Complete genome sequence of Spiroplasma mirum suckling mouse cataract agent.</title>
        <authorList>
            <person name="Landry C.A."/>
            <person name="Bastian F.O."/>
            <person name="Thune R.L."/>
        </authorList>
    </citation>
    <scope>NUCLEOTIDE SEQUENCE [LARGE SCALE GENOMIC DNA]</scope>
    <source>
        <strain evidence="1 2">SMCA</strain>
    </source>
</reference>
<dbReference type="EMBL" id="CP006720">
    <property type="protein sequence ID" value="AHI57537.1"/>
    <property type="molecule type" value="Genomic_DNA"/>
</dbReference>
<dbReference type="STRING" id="838561.P344_00820"/>
<sequence length="160" mass="17766">MEKLLAIFGAVGLTATGAISIIACHKEEATTTRLTEEAQNAINSYSYITFTFVSNLFTKDGAGTYLLVQNGQGTLSLMPDNIIGMNLSKINGVDIPMSILSAMGMGNLVSFINSLNLLDNGIENIWKQRHIYKRGFPWWLLFIKLRKHDIESMIILILII</sequence>
<proteinExistence type="predicted"/>
<dbReference type="OrthoDB" id="30478at544448"/>
<dbReference type="RefSeq" id="WP_025316965.1">
    <property type="nucleotide sequence ID" value="NZ_CP002082.1"/>
</dbReference>
<accession>W0GKD1</accession>
<name>W0GKD1_9MOLU</name>
<dbReference type="HOGENOM" id="CLU_1651066_0_0_14"/>
<keyword evidence="2" id="KW-1185">Reference proteome</keyword>
<dbReference type="PROSITE" id="PS51257">
    <property type="entry name" value="PROKAR_LIPOPROTEIN"/>
    <property type="match status" value="1"/>
</dbReference>